<accession>A0ABT1WDZ0</accession>
<evidence type="ECO:0000313" key="4">
    <source>
        <dbReference type="Proteomes" id="UP001204142"/>
    </source>
</evidence>
<protein>
    <submittedName>
        <fullName evidence="3">Fatty acid desaturase</fullName>
        <ecNumber evidence="3">1.14.19.-</ecNumber>
    </submittedName>
</protein>
<evidence type="ECO:0000256" key="1">
    <source>
        <dbReference type="SAM" id="Phobius"/>
    </source>
</evidence>
<dbReference type="EMBL" id="JANIGO010000001">
    <property type="protein sequence ID" value="MCQ8895741.1"/>
    <property type="molecule type" value="Genomic_DNA"/>
</dbReference>
<dbReference type="Proteomes" id="UP001204142">
    <property type="component" value="Unassembled WGS sequence"/>
</dbReference>
<dbReference type="InterPro" id="IPR005804">
    <property type="entry name" value="FA_desaturase_dom"/>
</dbReference>
<keyword evidence="3" id="KW-0560">Oxidoreductase</keyword>
<dbReference type="GO" id="GO:0016491">
    <property type="term" value="F:oxidoreductase activity"/>
    <property type="evidence" value="ECO:0007669"/>
    <property type="project" value="UniProtKB-KW"/>
</dbReference>
<reference evidence="3 4" key="1">
    <citation type="submission" date="2022-07" db="EMBL/GenBank/DDBJ databases">
        <authorList>
            <person name="Xamxidin M."/>
            <person name="Wu M."/>
        </authorList>
    </citation>
    <scope>NUCLEOTIDE SEQUENCE [LARGE SCALE GENOMIC DNA]</scope>
    <source>
        <strain evidence="3 4">NBRC 111650</strain>
    </source>
</reference>
<feature type="domain" description="Fatty acid desaturase" evidence="2">
    <location>
        <begin position="54"/>
        <end position="295"/>
    </location>
</feature>
<name>A0ABT1WDZ0_9BURK</name>
<keyword evidence="4" id="KW-1185">Reference proteome</keyword>
<proteinExistence type="predicted"/>
<dbReference type="RefSeq" id="WP_256763448.1">
    <property type="nucleotide sequence ID" value="NZ_JANIGO010000001.1"/>
</dbReference>
<dbReference type="PANTHER" id="PTHR12879:SF8">
    <property type="entry name" value="SPHINGOLIPID DELTA(4)-DESATURASE DES1"/>
    <property type="match status" value="1"/>
</dbReference>
<feature type="transmembrane region" description="Helical" evidence="1">
    <location>
        <begin position="20"/>
        <end position="40"/>
    </location>
</feature>
<keyword evidence="1" id="KW-0472">Membrane</keyword>
<organism evidence="3 4">
    <name type="scientific">Limnobacter humi</name>
    <dbReference type="NCBI Taxonomy" id="1778671"/>
    <lineage>
        <taxon>Bacteria</taxon>
        <taxon>Pseudomonadati</taxon>
        <taxon>Pseudomonadota</taxon>
        <taxon>Betaproteobacteria</taxon>
        <taxon>Burkholderiales</taxon>
        <taxon>Burkholderiaceae</taxon>
        <taxon>Limnobacter</taxon>
    </lineage>
</organism>
<feature type="transmembrane region" description="Helical" evidence="1">
    <location>
        <begin position="52"/>
        <end position="71"/>
    </location>
</feature>
<comment type="caution">
    <text evidence="3">The sequence shown here is derived from an EMBL/GenBank/DDBJ whole genome shotgun (WGS) entry which is preliminary data.</text>
</comment>
<sequence>MYRSPINREFLQTLSQRDNWQSALKLAAHAGLLLLTGWLFTTLTQSLNARLLAALPVLLFHGMVYTFLGYAGLGHELKHGTVFSSPWLNKALYRLVSFLTWNNPVYFDHSHSHHHKHTLHTGVDFEVNPAPYPLLERWWAFALFDWAAFQRATTIVWDNACNRVKGPFGEATFPPASAARQALVRTARYTVAGHALLLALFAATGFWQGLFLLTLAPFCCTLPNRMLAKLQHSGLASNHSDYRANSRTLLLPRFWSWLYWNMNYHIEHHMYPAVPYCKLPALRAAIEHDLPPGPHTVQAHLHTLRTPQATA</sequence>
<keyword evidence="1" id="KW-0812">Transmembrane</keyword>
<dbReference type="PANTHER" id="PTHR12879">
    <property type="entry name" value="SPHINGOLIPID DELTA 4 DESATURASE/C-4 HYDROXYLASE PROTEIN DES2"/>
    <property type="match status" value="1"/>
</dbReference>
<evidence type="ECO:0000313" key="3">
    <source>
        <dbReference type="EMBL" id="MCQ8895741.1"/>
    </source>
</evidence>
<dbReference type="EC" id="1.14.19.-" evidence="3"/>
<feature type="transmembrane region" description="Helical" evidence="1">
    <location>
        <begin position="195"/>
        <end position="218"/>
    </location>
</feature>
<evidence type="ECO:0000259" key="2">
    <source>
        <dbReference type="Pfam" id="PF00487"/>
    </source>
</evidence>
<dbReference type="Pfam" id="PF00487">
    <property type="entry name" value="FA_desaturase"/>
    <property type="match status" value="1"/>
</dbReference>
<keyword evidence="1" id="KW-1133">Transmembrane helix</keyword>
<gene>
    <name evidence="3" type="ORF">NQT62_04700</name>
</gene>